<proteinExistence type="predicted"/>
<gene>
    <name evidence="1" type="ORF">DL240_14830</name>
</gene>
<reference evidence="1 2" key="1">
    <citation type="submission" date="2018-05" db="EMBL/GenBank/DDBJ databases">
        <title>Lujinxingia marina gen. nov. sp. nov., a new facultative anaerobic member of the class Deltaproteobacteria, and proposal of Lujinxingaceae fam. nov.</title>
        <authorList>
            <person name="Li C.-M."/>
        </authorList>
    </citation>
    <scope>NUCLEOTIDE SEQUENCE [LARGE SCALE GENOMIC DNA]</scope>
    <source>
        <strain evidence="1 2">B210</strain>
    </source>
</reference>
<organism evidence="1 2">
    <name type="scientific">Lujinxingia litoralis</name>
    <dbReference type="NCBI Taxonomy" id="2211119"/>
    <lineage>
        <taxon>Bacteria</taxon>
        <taxon>Deltaproteobacteria</taxon>
        <taxon>Bradymonadales</taxon>
        <taxon>Lujinxingiaceae</taxon>
        <taxon>Lujinxingia</taxon>
    </lineage>
</organism>
<evidence type="ECO:0000313" key="1">
    <source>
        <dbReference type="EMBL" id="RAL20945.1"/>
    </source>
</evidence>
<dbReference type="EMBL" id="QHKO01000007">
    <property type="protein sequence ID" value="RAL20945.1"/>
    <property type="molecule type" value="Genomic_DNA"/>
</dbReference>
<keyword evidence="2" id="KW-1185">Reference proteome</keyword>
<comment type="caution">
    <text evidence="1">The sequence shown here is derived from an EMBL/GenBank/DDBJ whole genome shotgun (WGS) entry which is preliminary data.</text>
</comment>
<dbReference type="AlphaFoldDB" id="A0A328C2R5"/>
<accession>A0A328C2R5</accession>
<evidence type="ECO:0000313" key="2">
    <source>
        <dbReference type="Proteomes" id="UP000249169"/>
    </source>
</evidence>
<dbReference type="RefSeq" id="WP_111730676.1">
    <property type="nucleotide sequence ID" value="NZ_QHKO01000007.1"/>
</dbReference>
<sequence>MALLLAIGMVAGAWAFWSGARGTLPGLLTEQEGRQGKVGTLRALETMARARELAGLLASPRLDACDLGWQEGRVIRVRSTLKIRAEQGRLFRRWEEELQYTRREDGHGELVSRADVVDLSGESSTQQQRWTWSNEGAYEWLGESSAVAHSPISPALMRVQQEARGRFEALMRLTSPGWAPTAQGVLVPVPERDFRCGDEPVREFEDWASVLTARAELSEAQVTRRDHAGARCRKLEARFALRAGGEVSMELDECTQAMDDAPRWESPAEVVSLEAMREDRELVALLQQVRALVEDGDVVAGPGFAELKSEGQE</sequence>
<name>A0A328C2R5_9DELT</name>
<dbReference type="OrthoDB" id="5515554at2"/>
<dbReference type="Proteomes" id="UP000249169">
    <property type="component" value="Unassembled WGS sequence"/>
</dbReference>
<protein>
    <submittedName>
        <fullName evidence="1">Uncharacterized protein</fullName>
    </submittedName>
</protein>